<gene>
    <name evidence="1" type="ORF">NM688_g3225</name>
</gene>
<comment type="caution">
    <text evidence="1">The sequence shown here is derived from an EMBL/GenBank/DDBJ whole genome shotgun (WGS) entry which is preliminary data.</text>
</comment>
<name>A0ACC1T6J2_9APHY</name>
<sequence length="169" mass="19229">MERPASEFHTFTDYDDVPFRGLIVPQEVEAHPISGTPPQSRPPIRFFVHGVLGIRLVDAIVGKFDGLQGATSVVPLADVRRIPCRMNWPGYESWRHAIASGPEPYTLAKLAQAISRVVQRFFDDQMLVQSQEPRPDWYTTTVPFDKLYLIELRQITADSWQPVLSRVLV</sequence>
<reference evidence="1" key="1">
    <citation type="submission" date="2022-07" db="EMBL/GenBank/DDBJ databases">
        <title>Genome Sequence of Phlebia brevispora.</title>
        <authorList>
            <person name="Buettner E."/>
        </authorList>
    </citation>
    <scope>NUCLEOTIDE SEQUENCE</scope>
    <source>
        <strain evidence="1">MPL23</strain>
    </source>
</reference>
<dbReference type="EMBL" id="JANHOG010000453">
    <property type="protein sequence ID" value="KAJ3554208.1"/>
    <property type="molecule type" value="Genomic_DNA"/>
</dbReference>
<dbReference type="Proteomes" id="UP001148662">
    <property type="component" value="Unassembled WGS sequence"/>
</dbReference>
<evidence type="ECO:0000313" key="2">
    <source>
        <dbReference type="Proteomes" id="UP001148662"/>
    </source>
</evidence>
<proteinExistence type="predicted"/>
<accession>A0ACC1T6J2</accession>
<protein>
    <submittedName>
        <fullName evidence="1">Uncharacterized protein</fullName>
    </submittedName>
</protein>
<keyword evidence="2" id="KW-1185">Reference proteome</keyword>
<evidence type="ECO:0000313" key="1">
    <source>
        <dbReference type="EMBL" id="KAJ3554208.1"/>
    </source>
</evidence>
<organism evidence="1 2">
    <name type="scientific">Phlebia brevispora</name>
    <dbReference type="NCBI Taxonomy" id="194682"/>
    <lineage>
        <taxon>Eukaryota</taxon>
        <taxon>Fungi</taxon>
        <taxon>Dikarya</taxon>
        <taxon>Basidiomycota</taxon>
        <taxon>Agaricomycotina</taxon>
        <taxon>Agaricomycetes</taxon>
        <taxon>Polyporales</taxon>
        <taxon>Meruliaceae</taxon>
        <taxon>Phlebia</taxon>
    </lineage>
</organism>